<comment type="caution">
    <text evidence="3">The sequence shown here is derived from an EMBL/GenBank/DDBJ whole genome shotgun (WGS) entry which is preliminary data.</text>
</comment>
<feature type="region of interest" description="Disordered" evidence="1">
    <location>
        <begin position="1"/>
        <end position="37"/>
    </location>
</feature>
<protein>
    <recommendedName>
        <fullName evidence="2">Polyphosphate kinase-2-related domain-containing protein</fullName>
    </recommendedName>
</protein>
<dbReference type="RefSeq" id="WP_051432160.1">
    <property type="nucleotide sequence ID" value="NZ_NRRE01000026.1"/>
</dbReference>
<dbReference type="InterPro" id="IPR022488">
    <property type="entry name" value="PPK2-related"/>
</dbReference>
<dbReference type="InterPro" id="IPR027417">
    <property type="entry name" value="P-loop_NTPase"/>
</dbReference>
<evidence type="ECO:0000313" key="3">
    <source>
        <dbReference type="EMBL" id="MBK1697562.1"/>
    </source>
</evidence>
<organism evidence="3 4">
    <name type="scientific">Rhodovibrio salinarum</name>
    <dbReference type="NCBI Taxonomy" id="1087"/>
    <lineage>
        <taxon>Bacteria</taxon>
        <taxon>Pseudomonadati</taxon>
        <taxon>Pseudomonadota</taxon>
        <taxon>Alphaproteobacteria</taxon>
        <taxon>Rhodospirillales</taxon>
        <taxon>Rhodovibrionaceae</taxon>
        <taxon>Rhodovibrio</taxon>
    </lineage>
</organism>
<dbReference type="Gene3D" id="3.40.50.300">
    <property type="entry name" value="P-loop containing nucleotide triphosphate hydrolases"/>
    <property type="match status" value="1"/>
</dbReference>
<evidence type="ECO:0000256" key="1">
    <source>
        <dbReference type="SAM" id="MobiDB-lite"/>
    </source>
</evidence>
<dbReference type="PANTHER" id="PTHR34383">
    <property type="entry name" value="POLYPHOSPHATE:AMP PHOSPHOTRANSFERASE-RELATED"/>
    <property type="match status" value="1"/>
</dbReference>
<dbReference type="EMBL" id="NRRE01000026">
    <property type="protein sequence ID" value="MBK1697562.1"/>
    <property type="molecule type" value="Genomic_DNA"/>
</dbReference>
<dbReference type="SUPFAM" id="SSF52540">
    <property type="entry name" value="P-loop containing nucleoside triphosphate hydrolases"/>
    <property type="match status" value="1"/>
</dbReference>
<dbReference type="AlphaFoldDB" id="A0A934QIX9"/>
<feature type="domain" description="Polyphosphate kinase-2-related" evidence="2">
    <location>
        <begin position="36"/>
        <end position="253"/>
    </location>
</feature>
<proteinExistence type="predicted"/>
<sequence>MTGGSGDTRREHDLVQEVPGPETRFADLPTRHARDDSRGYTQALIESQHDLRRLQLAQLAHRSRGVVVMEGWDASGKGGIIRRMAAVLEPRAARFHPIGPPTAEWQNKHWLARFWPLLPDPGAMAVFDRSWYGRVLVERVEGLTPEVDWRRGFEEIRQFEEMLLNDGVRLVKIFLNVSPRVQLHRFQKRLDDPVKRWKLGVADLRNWELRAPYEAAIEEMLQRTSTTRAPWHVIPADDKKYARVRAMQLIFEGLSDGLEMTPPRLDPEVAGMAESRLGLHVPEEVQTDAKPA</sequence>
<evidence type="ECO:0000259" key="2">
    <source>
        <dbReference type="Pfam" id="PF03976"/>
    </source>
</evidence>
<evidence type="ECO:0000313" key="4">
    <source>
        <dbReference type="Proteomes" id="UP000778970"/>
    </source>
</evidence>
<accession>A0A934QIX9</accession>
<dbReference type="Pfam" id="PF03976">
    <property type="entry name" value="PPK2"/>
    <property type="match status" value="1"/>
</dbReference>
<keyword evidence="4" id="KW-1185">Reference proteome</keyword>
<name>A0A934QIX9_9PROT</name>
<dbReference type="Proteomes" id="UP000778970">
    <property type="component" value="Unassembled WGS sequence"/>
</dbReference>
<reference evidence="3" key="2">
    <citation type="journal article" date="2020" name="Microorganisms">
        <title>Osmotic Adaptation and Compatible Solute Biosynthesis of Phototrophic Bacteria as Revealed from Genome Analyses.</title>
        <authorList>
            <person name="Imhoff J.F."/>
            <person name="Rahn T."/>
            <person name="Kunzel S."/>
            <person name="Keller A."/>
            <person name="Neulinger S.C."/>
        </authorList>
    </citation>
    <scope>NUCLEOTIDE SEQUENCE</scope>
    <source>
        <strain evidence="3">DSM 9154</strain>
    </source>
</reference>
<gene>
    <name evidence="3" type="ORF">CKO21_09930</name>
</gene>
<dbReference type="PANTHER" id="PTHR34383:SF3">
    <property type="entry name" value="POLYPHOSPHATE:AMP PHOSPHOTRANSFERASE"/>
    <property type="match status" value="1"/>
</dbReference>
<reference evidence="3" key="1">
    <citation type="submission" date="2017-08" db="EMBL/GenBank/DDBJ databases">
        <authorList>
            <person name="Imhoff J.F."/>
            <person name="Rahn T."/>
            <person name="Kuenzel S."/>
            <person name="Neulinger S.C."/>
        </authorList>
    </citation>
    <scope>NUCLEOTIDE SEQUENCE</scope>
    <source>
        <strain evidence="3">DSM 9154</strain>
    </source>
</reference>